<name>A2SM31_METPP</name>
<organism evidence="2 3">
    <name type="scientific">Methylibium petroleiphilum (strain ATCC BAA-1232 / LMG 22953 / PM1)</name>
    <dbReference type="NCBI Taxonomy" id="420662"/>
    <lineage>
        <taxon>Bacteria</taxon>
        <taxon>Pseudomonadati</taxon>
        <taxon>Pseudomonadota</taxon>
        <taxon>Betaproteobacteria</taxon>
        <taxon>Burkholderiales</taxon>
        <taxon>Sphaerotilaceae</taxon>
        <taxon>Methylibium</taxon>
    </lineage>
</organism>
<evidence type="ECO:0000313" key="3">
    <source>
        <dbReference type="Proteomes" id="UP000000366"/>
    </source>
</evidence>
<feature type="transmembrane region" description="Helical" evidence="1">
    <location>
        <begin position="141"/>
        <end position="159"/>
    </location>
</feature>
<keyword evidence="1" id="KW-1133">Transmembrane helix</keyword>
<dbReference type="EMBL" id="CP000555">
    <property type="protein sequence ID" value="ABM96620.1"/>
    <property type="molecule type" value="Genomic_DNA"/>
</dbReference>
<keyword evidence="1" id="KW-0812">Transmembrane</keyword>
<protein>
    <recommendedName>
        <fullName evidence="4">Transmembrane protein</fullName>
    </recommendedName>
</protein>
<proteinExistence type="predicted"/>
<dbReference type="eggNOG" id="ENOG5032VNT">
    <property type="taxonomic scope" value="Bacteria"/>
</dbReference>
<keyword evidence="3" id="KW-1185">Reference proteome</keyword>
<evidence type="ECO:0000256" key="1">
    <source>
        <dbReference type="SAM" id="Phobius"/>
    </source>
</evidence>
<sequence length="174" mass="17945">MTASRTSAVRTLLRLLHLLGGVGFAGALAAQLAIASVAADTSPRLLAVRDIALSVSSTVVLPALGLMVLSGLLLLALRPALIEQRWLIGKLLIGIAVCGIALVQVHGAARQARTLAMQALTSPTDATTTAALATVLRSERLGAWSVLALAVVAVSLAVWRPRLGQRAELPTTPP</sequence>
<keyword evidence="1" id="KW-0472">Membrane</keyword>
<gene>
    <name evidence="2" type="ordered locus">Mpe_A3667</name>
</gene>
<dbReference type="HOGENOM" id="CLU_1538310_0_0_4"/>
<feature type="transmembrane region" description="Helical" evidence="1">
    <location>
        <begin position="51"/>
        <end position="75"/>
    </location>
</feature>
<dbReference type="Proteomes" id="UP000000366">
    <property type="component" value="Chromosome"/>
</dbReference>
<reference evidence="2 3" key="1">
    <citation type="journal article" date="2007" name="J. Bacteriol.">
        <title>Whole-genome analysis of the methyl tert-butyl ether-degrading beta-proteobacterium Methylibium petroleiphilum PM1.</title>
        <authorList>
            <person name="Kane S.R."/>
            <person name="Chakicherla A.Y."/>
            <person name="Chain P.S.G."/>
            <person name="Schmidt R."/>
            <person name="Shin M.W."/>
            <person name="Legler T.C."/>
            <person name="Scow K.M."/>
            <person name="Larimer F.W."/>
            <person name="Lucas S.M."/>
            <person name="Richardson P.M."/>
            <person name="Hristova K.R."/>
        </authorList>
    </citation>
    <scope>NUCLEOTIDE SEQUENCE [LARGE SCALE GENOMIC DNA]</scope>
    <source>
        <strain evidence="3">ATCC BAA-1232 / LMG 22953 / PM1</strain>
    </source>
</reference>
<dbReference type="STRING" id="420662.Mpe_A3667"/>
<evidence type="ECO:0000313" key="2">
    <source>
        <dbReference type="EMBL" id="ABM96620.1"/>
    </source>
</evidence>
<dbReference type="KEGG" id="mpt:Mpe_A3667"/>
<dbReference type="AlphaFoldDB" id="A2SM31"/>
<feature type="transmembrane region" description="Helical" evidence="1">
    <location>
        <begin position="12"/>
        <end position="39"/>
    </location>
</feature>
<evidence type="ECO:0008006" key="4">
    <source>
        <dbReference type="Google" id="ProtNLM"/>
    </source>
</evidence>
<accession>A2SM31</accession>
<feature type="transmembrane region" description="Helical" evidence="1">
    <location>
        <begin position="87"/>
        <end position="107"/>
    </location>
</feature>